<name>I2GS51_9BACT</name>
<sequence>MMKRLLLVLSLAGTTMAADAQTNQTIALVIHGGAGTISRKNMTPAKEKAYRETLNRSLQAGYAVLRKGGTSLDAVEAAIHVLEDSPLFNAGKGAVFTHDGKHELDASIMDGKTLKAGAIAGVTNIKNPISTARRVMDKSEHVMLMGQGAELFAKQQNMELVEPTYFYTEARWRALQEAIKEEKTVLDHTGDTTGALFDDQIFVEGKKFGTVGCVALDQYGNLAAGTSTGGMTNKRYGRVGDAPIIGAGTYANNATCAVSATGHGEFFIRSVVSYDISALMEYKGLSLQQAADEVVMKKLVEHGGEGGVIALDRNGNIAMPFNSEGMYRGYIKANGSSQVLIYKE</sequence>
<proteinExistence type="predicted"/>
<dbReference type="GO" id="GO:0008233">
    <property type="term" value="F:peptidase activity"/>
    <property type="evidence" value="ECO:0007669"/>
    <property type="project" value="UniProtKB-KW"/>
</dbReference>
<feature type="active site" description="Nucleophile" evidence="5">
    <location>
        <position position="210"/>
    </location>
</feature>
<organism evidence="9 10">
    <name type="scientific">Fibrisoma limi BUZ 3</name>
    <dbReference type="NCBI Taxonomy" id="1185876"/>
    <lineage>
        <taxon>Bacteria</taxon>
        <taxon>Pseudomonadati</taxon>
        <taxon>Bacteroidota</taxon>
        <taxon>Cytophagia</taxon>
        <taxon>Cytophagales</taxon>
        <taxon>Spirosomataceae</taxon>
        <taxon>Fibrisoma</taxon>
    </lineage>
</organism>
<dbReference type="SUPFAM" id="SSF56235">
    <property type="entry name" value="N-terminal nucleophile aminohydrolases (Ntn hydrolases)"/>
    <property type="match status" value="1"/>
</dbReference>
<feature type="binding site" evidence="6">
    <location>
        <begin position="238"/>
        <end position="241"/>
    </location>
    <ligand>
        <name>substrate</name>
    </ligand>
</feature>
<feature type="site" description="Cleavage; by autolysis" evidence="7">
    <location>
        <begin position="209"/>
        <end position="210"/>
    </location>
</feature>
<keyword evidence="10" id="KW-1185">Reference proteome</keyword>
<reference evidence="9 10" key="1">
    <citation type="journal article" date="2012" name="J. Bacteriol.">
        <title>Genome Sequence of the Filamentous Bacterium Fibrisoma limi BUZ 3T.</title>
        <authorList>
            <person name="Filippini M."/>
            <person name="Qi W."/>
            <person name="Jaenicke S."/>
            <person name="Goesmann A."/>
            <person name="Smits T.H."/>
            <person name="Bagheri H.C."/>
        </authorList>
    </citation>
    <scope>NUCLEOTIDE SEQUENCE [LARGE SCALE GENOMIC DNA]</scope>
    <source>
        <strain evidence="10">BUZ 3T</strain>
    </source>
</reference>
<evidence type="ECO:0000313" key="10">
    <source>
        <dbReference type="Proteomes" id="UP000009309"/>
    </source>
</evidence>
<dbReference type="PANTHER" id="PTHR10188">
    <property type="entry name" value="L-ASPARAGINASE"/>
    <property type="match status" value="1"/>
</dbReference>
<dbReference type="GO" id="GO:0006508">
    <property type="term" value="P:proteolysis"/>
    <property type="evidence" value="ECO:0007669"/>
    <property type="project" value="UniProtKB-KW"/>
</dbReference>
<dbReference type="STRING" id="1185876.BN8_06112"/>
<gene>
    <name evidence="9" type="ORF">BN8_06112</name>
</gene>
<dbReference type="eggNOG" id="COG1446">
    <property type="taxonomic scope" value="Bacteria"/>
</dbReference>
<accession>I2GS51</accession>
<dbReference type="Proteomes" id="UP000009309">
    <property type="component" value="Unassembled WGS sequence"/>
</dbReference>
<feature type="chain" id="PRO_5003658719" description="Isoaspartyl peptidase" evidence="8">
    <location>
        <begin position="21"/>
        <end position="344"/>
    </location>
</feature>
<dbReference type="EMBL" id="CAIT01000009">
    <property type="protein sequence ID" value="CCH56729.1"/>
    <property type="molecule type" value="Genomic_DNA"/>
</dbReference>
<evidence type="ECO:0000256" key="8">
    <source>
        <dbReference type="SAM" id="SignalP"/>
    </source>
</evidence>
<feature type="signal peptide" evidence="8">
    <location>
        <begin position="1"/>
        <end position="20"/>
    </location>
</feature>
<evidence type="ECO:0000256" key="2">
    <source>
        <dbReference type="ARBA" id="ARBA00022801"/>
    </source>
</evidence>
<evidence type="ECO:0000256" key="7">
    <source>
        <dbReference type="PIRSR" id="PIRSR600246-3"/>
    </source>
</evidence>
<dbReference type="Pfam" id="PF01112">
    <property type="entry name" value="Asparaginase_2"/>
    <property type="match status" value="1"/>
</dbReference>
<keyword evidence="8" id="KW-0732">Signal</keyword>
<evidence type="ECO:0000256" key="4">
    <source>
        <dbReference type="ARBA" id="ARBA00069124"/>
    </source>
</evidence>
<evidence type="ECO:0000256" key="6">
    <source>
        <dbReference type="PIRSR" id="PIRSR600246-2"/>
    </source>
</evidence>
<dbReference type="Gene3D" id="3.60.20.30">
    <property type="entry name" value="(Glycosyl)asparaginase"/>
    <property type="match status" value="1"/>
</dbReference>
<evidence type="ECO:0000256" key="1">
    <source>
        <dbReference type="ARBA" id="ARBA00022670"/>
    </source>
</evidence>
<protein>
    <recommendedName>
        <fullName evidence="4">Isoaspartyl peptidase</fullName>
    </recommendedName>
</protein>
<dbReference type="InterPro" id="IPR000246">
    <property type="entry name" value="Peptidase_T2"/>
</dbReference>
<feature type="binding site" evidence="6">
    <location>
        <begin position="261"/>
        <end position="264"/>
    </location>
    <ligand>
        <name>substrate</name>
    </ligand>
</feature>
<evidence type="ECO:0000313" key="9">
    <source>
        <dbReference type="EMBL" id="CCH56729.1"/>
    </source>
</evidence>
<dbReference type="FunFam" id="3.60.20.30:FF:000001">
    <property type="entry name" value="Isoaspartyl peptidase/L-asparaginase"/>
    <property type="match status" value="1"/>
</dbReference>
<keyword evidence="2 9" id="KW-0378">Hydrolase</keyword>
<dbReference type="InterPro" id="IPR029055">
    <property type="entry name" value="Ntn_hydrolases_N"/>
</dbReference>
<dbReference type="CDD" id="cd04701">
    <property type="entry name" value="Asparaginase_2"/>
    <property type="match status" value="1"/>
</dbReference>
<evidence type="ECO:0000256" key="3">
    <source>
        <dbReference type="ARBA" id="ARBA00022813"/>
    </source>
</evidence>
<dbReference type="AlphaFoldDB" id="I2GS51"/>
<dbReference type="PANTHER" id="PTHR10188:SF6">
    <property type="entry name" value="N(4)-(BETA-N-ACETYLGLUCOSAMINYL)-L-ASPARAGINASE"/>
    <property type="match status" value="1"/>
</dbReference>
<keyword evidence="1" id="KW-0645">Protease</keyword>
<dbReference type="GO" id="GO:0016811">
    <property type="term" value="F:hydrolase activity, acting on carbon-nitrogen (but not peptide) bonds, in linear amides"/>
    <property type="evidence" value="ECO:0007669"/>
    <property type="project" value="UniProtKB-ARBA"/>
</dbReference>
<keyword evidence="3" id="KW-0068">Autocatalytic cleavage</keyword>
<evidence type="ECO:0000256" key="5">
    <source>
        <dbReference type="PIRSR" id="PIRSR600246-1"/>
    </source>
</evidence>
<comment type="caution">
    <text evidence="9">The sequence shown here is derived from an EMBL/GenBank/DDBJ whole genome shotgun (WGS) entry which is preliminary data.</text>
</comment>